<keyword evidence="3" id="KW-1185">Reference proteome</keyword>
<protein>
    <recommendedName>
        <fullName evidence="4">Calcium-binding protein</fullName>
    </recommendedName>
</protein>
<proteinExistence type="predicted"/>
<evidence type="ECO:0000313" key="2">
    <source>
        <dbReference type="EMBL" id="MBI1620174.1"/>
    </source>
</evidence>
<dbReference type="Proteomes" id="UP000601789">
    <property type="component" value="Unassembled WGS sequence"/>
</dbReference>
<name>A0ABS0SA66_9HYPH</name>
<gene>
    <name evidence="2" type="ORF">IOD40_05795</name>
</gene>
<comment type="caution">
    <text evidence="2">The sequence shown here is derived from an EMBL/GenBank/DDBJ whole genome shotgun (WGS) entry which is preliminary data.</text>
</comment>
<reference evidence="2 3" key="1">
    <citation type="submission" date="2020-10" db="EMBL/GenBank/DDBJ databases">
        <title>Aquamicrobium zhengzhouensis sp. nov., a exopolysaccharide producing bacterium isolated from farmland soil.</title>
        <authorList>
            <person name="Wang X."/>
        </authorList>
    </citation>
    <scope>NUCLEOTIDE SEQUENCE [LARGE SCALE GENOMIC DNA]</scope>
    <source>
        <strain evidence="3">cd-1</strain>
    </source>
</reference>
<evidence type="ECO:0000256" key="1">
    <source>
        <dbReference type="SAM" id="MobiDB-lite"/>
    </source>
</evidence>
<dbReference type="EMBL" id="JADGMQ010000002">
    <property type="protein sequence ID" value="MBI1620174.1"/>
    <property type="molecule type" value="Genomic_DNA"/>
</dbReference>
<evidence type="ECO:0000313" key="3">
    <source>
        <dbReference type="Proteomes" id="UP000601789"/>
    </source>
</evidence>
<accession>A0ABS0SA66</accession>
<feature type="compositionally biased region" description="Acidic residues" evidence="1">
    <location>
        <begin position="252"/>
        <end position="265"/>
    </location>
</feature>
<feature type="region of interest" description="Disordered" evidence="1">
    <location>
        <begin position="238"/>
        <end position="265"/>
    </location>
</feature>
<evidence type="ECO:0008006" key="4">
    <source>
        <dbReference type="Google" id="ProtNLM"/>
    </source>
</evidence>
<sequence length="483" mass="52295">MFNETYYLRMNPDVAVAVEQGRFTAQQHFELYGKFENRSPSPFFDPVMYLQANPDVAAAAQSGLINPFDHFMTYGQNEGRSPSLFFNEAVYLASSPDVAAAVEAGLFSSPFEHFLLHGQNEARNISPFFDLAGYLDANPDVADAVRAGSTTAFDHFINHGFEEGRDLGNGVSLARFANDPQALEAIEAGDVTALMGRVAEIAPFLPTFTPPEGYEIPADTPIPTDFVPVGDEKLVIPPGIEAPDELPPYFEDQPDPDPEPEPEPDPVYDVVNLHNVPLDDVALQPGGTMWVGSSNPGSNFQVTRIDHDQDGEHDLEIALGGQGRFGPEIYVPEVDGTINVPAGNDPVFKFSVASLNEDVDLGALLATYDIRLQVDTLGSEETSFITLKAEADSDGSSGALDWGFLPSSLYTGDHELSDDQGTDFVSQNIQRLSWYQPQDGELFHGEAVQGGAYTVRLEVLEKGTVNVVGASEVVFNVPSADVV</sequence>
<dbReference type="RefSeq" id="WP_198475212.1">
    <property type="nucleotide sequence ID" value="NZ_JADGMQ010000002.1"/>
</dbReference>
<organism evidence="2 3">
    <name type="scientific">Aquamicrobium zhengzhouense</name>
    <dbReference type="NCBI Taxonomy" id="2781738"/>
    <lineage>
        <taxon>Bacteria</taxon>
        <taxon>Pseudomonadati</taxon>
        <taxon>Pseudomonadota</taxon>
        <taxon>Alphaproteobacteria</taxon>
        <taxon>Hyphomicrobiales</taxon>
        <taxon>Phyllobacteriaceae</taxon>
        <taxon>Aquamicrobium</taxon>
    </lineage>
</organism>